<keyword evidence="3" id="KW-1185">Reference proteome</keyword>
<evidence type="ECO:0000313" key="2">
    <source>
        <dbReference type="EMBL" id="UMM32558.1"/>
    </source>
</evidence>
<organism evidence="2 3">
    <name type="scientific">Caenorhabditis briggsae</name>
    <dbReference type="NCBI Taxonomy" id="6238"/>
    <lineage>
        <taxon>Eukaryota</taxon>
        <taxon>Metazoa</taxon>
        <taxon>Ecdysozoa</taxon>
        <taxon>Nematoda</taxon>
        <taxon>Chromadorea</taxon>
        <taxon>Rhabditida</taxon>
        <taxon>Rhabditina</taxon>
        <taxon>Rhabditomorpha</taxon>
        <taxon>Rhabditoidea</taxon>
        <taxon>Rhabditidae</taxon>
        <taxon>Peloderinae</taxon>
        <taxon>Caenorhabditis</taxon>
    </lineage>
</organism>
<protein>
    <submittedName>
        <fullName evidence="2">Uncharacterized protein</fullName>
    </submittedName>
</protein>
<accession>A0AAE9F455</accession>
<evidence type="ECO:0000256" key="1">
    <source>
        <dbReference type="SAM" id="Phobius"/>
    </source>
</evidence>
<feature type="transmembrane region" description="Helical" evidence="1">
    <location>
        <begin position="234"/>
        <end position="257"/>
    </location>
</feature>
<feature type="transmembrane region" description="Helical" evidence="1">
    <location>
        <begin position="34"/>
        <end position="54"/>
    </location>
</feature>
<keyword evidence="1" id="KW-0812">Transmembrane</keyword>
<dbReference type="PANTHER" id="PTHR10664:SF31">
    <property type="entry name" value="SERPENTINE RECEPTOR, CLASS BC (CLASS B-LIKE)"/>
    <property type="match status" value="1"/>
</dbReference>
<keyword evidence="1" id="KW-1133">Transmembrane helix</keyword>
<reference evidence="2 3" key="1">
    <citation type="submission" date="2022-04" db="EMBL/GenBank/DDBJ databases">
        <title>Chromosome-level reference genomes for two strains of Caenorhabditis briggsae: an improved platform for comparative genomics.</title>
        <authorList>
            <person name="Stevens L."/>
            <person name="Andersen E."/>
        </authorList>
    </citation>
    <scope>NUCLEOTIDE SEQUENCE [LARGE SCALE GENOMIC DNA]</scope>
    <source>
        <strain evidence="2">VX34</strain>
        <tissue evidence="2">Whole-organism</tissue>
    </source>
</reference>
<gene>
    <name evidence="2" type="ORF">L5515_006304</name>
</gene>
<feature type="transmembrane region" description="Helical" evidence="1">
    <location>
        <begin position="289"/>
        <end position="311"/>
    </location>
</feature>
<feature type="transmembrane region" description="Helical" evidence="1">
    <location>
        <begin position="74"/>
        <end position="93"/>
    </location>
</feature>
<feature type="transmembrane region" description="Helical" evidence="1">
    <location>
        <begin position="179"/>
        <end position="202"/>
    </location>
</feature>
<feature type="transmembrane region" description="Helical" evidence="1">
    <location>
        <begin position="132"/>
        <end position="159"/>
    </location>
</feature>
<name>A0AAE9F455_CAEBR</name>
<dbReference type="Pfam" id="PF10318">
    <property type="entry name" value="7TM_GPCR_Srh"/>
    <property type="match status" value="1"/>
</dbReference>
<dbReference type="PANTHER" id="PTHR10664">
    <property type="entry name" value="SERPENTINE RECEPTOR-C.ELEGANS"/>
    <property type="match status" value="1"/>
</dbReference>
<dbReference type="Proteomes" id="UP000829354">
    <property type="component" value="Chromosome V"/>
</dbReference>
<dbReference type="InterPro" id="IPR019422">
    <property type="entry name" value="7TM_GPCR_serpentine_rcpt_Srh"/>
</dbReference>
<evidence type="ECO:0000313" key="3">
    <source>
        <dbReference type="Proteomes" id="UP000829354"/>
    </source>
</evidence>
<dbReference type="EMBL" id="CP092624">
    <property type="protein sequence ID" value="UMM32558.1"/>
    <property type="molecule type" value="Genomic_DNA"/>
</dbReference>
<sequence length="377" mass="41931">MLASLATPRVFFPTIGGRPLGIFVKLGITVPVQLYVGFGCFGAMVASIILSFLYRHQVTVNQDNILKCNRWFQICVMVVNYVLLSNALLPALFTSPDSQLATKIEILRNEPCPAKDLLHPDSYVLQSSVDRLFPYFCGLVVFVGCQCAFMGLHCSWVLFFSTLTTKLSRKTRKMQAKLLVALVAQFAIPTTLCYCPMAYFAITTLVDHYWQFANDVCILIVSTHGLISATCLLLFYDCYLGFIISTGVALCVVMFWYCELQLPLKEGCTNFNCAAPKCYQDYHVVSKTIYSFLNALFSGILCIKLVCLSCAHSKIQKDIRKTNLLSLTDGLSTLTFELLPAMLFTKGIVDFNSIGPVFGVLRQIGRGVEATVMAKLM</sequence>
<dbReference type="AlphaFoldDB" id="A0AAE9F455"/>
<keyword evidence="1" id="KW-0472">Membrane</keyword>
<proteinExistence type="predicted"/>